<keyword evidence="2" id="KW-1185">Reference proteome</keyword>
<organism evidence="1 2">
    <name type="scientific">Toxocara canis</name>
    <name type="common">Canine roundworm</name>
    <dbReference type="NCBI Taxonomy" id="6265"/>
    <lineage>
        <taxon>Eukaryota</taxon>
        <taxon>Metazoa</taxon>
        <taxon>Ecdysozoa</taxon>
        <taxon>Nematoda</taxon>
        <taxon>Chromadorea</taxon>
        <taxon>Rhabditida</taxon>
        <taxon>Spirurina</taxon>
        <taxon>Ascaridomorpha</taxon>
        <taxon>Ascaridoidea</taxon>
        <taxon>Toxocaridae</taxon>
        <taxon>Toxocara</taxon>
    </lineage>
</organism>
<dbReference type="AlphaFoldDB" id="A0A0B2V059"/>
<dbReference type="Proteomes" id="UP000031036">
    <property type="component" value="Unassembled WGS sequence"/>
</dbReference>
<name>A0A0B2V059_TOXCA</name>
<dbReference type="EMBL" id="JPKZ01002906">
    <property type="protein sequence ID" value="KHN74470.1"/>
    <property type="molecule type" value="Genomic_DNA"/>
</dbReference>
<evidence type="ECO:0000313" key="1">
    <source>
        <dbReference type="EMBL" id="KHN74470.1"/>
    </source>
</evidence>
<evidence type="ECO:0000313" key="2">
    <source>
        <dbReference type="Proteomes" id="UP000031036"/>
    </source>
</evidence>
<reference evidence="1 2" key="1">
    <citation type="submission" date="2014-11" db="EMBL/GenBank/DDBJ databases">
        <title>Genetic blueprint of the zoonotic pathogen Toxocara canis.</title>
        <authorList>
            <person name="Zhu X.-Q."/>
            <person name="Korhonen P.K."/>
            <person name="Cai H."/>
            <person name="Young N.D."/>
            <person name="Nejsum P."/>
            <person name="von Samson-Himmelstjerna G."/>
            <person name="Boag P.R."/>
            <person name="Tan P."/>
            <person name="Li Q."/>
            <person name="Min J."/>
            <person name="Yang Y."/>
            <person name="Wang X."/>
            <person name="Fang X."/>
            <person name="Hall R.S."/>
            <person name="Hofmann A."/>
            <person name="Sternberg P.W."/>
            <person name="Jex A.R."/>
            <person name="Gasser R.B."/>
        </authorList>
    </citation>
    <scope>NUCLEOTIDE SEQUENCE [LARGE SCALE GENOMIC DNA]</scope>
    <source>
        <strain evidence="1">PN_DK_2014</strain>
    </source>
</reference>
<proteinExistence type="predicted"/>
<gene>
    <name evidence="1" type="ORF">Tcan_16886</name>
</gene>
<comment type="caution">
    <text evidence="1">The sequence shown here is derived from an EMBL/GenBank/DDBJ whole genome shotgun (WGS) entry which is preliminary data.</text>
</comment>
<protein>
    <submittedName>
        <fullName evidence="1">Uncharacterized protein</fullName>
    </submittedName>
</protein>
<accession>A0A0B2V059</accession>
<sequence>MVGFTRFCWSDGQLSKRFSLVYKWGDDIYGMLVAKLAEYGYIPDENTQLCIVCYDGVASTIEDSDSLWEAIEGFGGYGDDEGGVSNGANSHQRSLDGNIIRSGSRDDVEMRIWNLEEKLERMVIMLGERIECDQK</sequence>